<dbReference type="InterPro" id="IPR056462">
    <property type="entry name" value="HAD_RAM2/GPAT1-8"/>
</dbReference>
<dbReference type="GO" id="GO:0010143">
    <property type="term" value="P:cutin biosynthetic process"/>
    <property type="evidence" value="ECO:0007669"/>
    <property type="project" value="TreeGrafter"/>
</dbReference>
<keyword evidence="3 8" id="KW-0808">Transferase</keyword>
<dbReference type="GO" id="GO:0016791">
    <property type="term" value="F:phosphatase activity"/>
    <property type="evidence" value="ECO:0007669"/>
    <property type="project" value="TreeGrafter"/>
</dbReference>
<dbReference type="GO" id="GO:0090447">
    <property type="term" value="F:glycerol-3-phosphate 2-O-acyltransferase activity"/>
    <property type="evidence" value="ECO:0007669"/>
    <property type="project" value="TreeGrafter"/>
</dbReference>
<feature type="domain" description="Glycerol-3-phosphate acyltransferase RAM2/GPAT1-8 HAD-like" evidence="7">
    <location>
        <begin position="20"/>
        <end position="209"/>
    </location>
</feature>
<dbReference type="AlphaFoldDB" id="A0A833VTU5"/>
<evidence type="ECO:0000256" key="6">
    <source>
        <dbReference type="ARBA" id="ARBA00023136"/>
    </source>
</evidence>
<evidence type="ECO:0000256" key="4">
    <source>
        <dbReference type="ARBA" id="ARBA00022692"/>
    </source>
</evidence>
<dbReference type="GO" id="GO:0016020">
    <property type="term" value="C:membrane"/>
    <property type="evidence" value="ECO:0007669"/>
    <property type="project" value="UniProtKB-SubCell"/>
</dbReference>
<dbReference type="PANTHER" id="PTHR15486">
    <property type="entry name" value="ANCIENT UBIQUITOUS PROTEIN"/>
    <property type="match status" value="1"/>
</dbReference>
<evidence type="ECO:0000256" key="5">
    <source>
        <dbReference type="ARBA" id="ARBA00022989"/>
    </source>
</evidence>
<keyword evidence="9" id="KW-1185">Reference proteome</keyword>
<evidence type="ECO:0000256" key="2">
    <source>
        <dbReference type="ARBA" id="ARBA00007937"/>
    </source>
</evidence>
<proteinExistence type="inferred from homology"/>
<dbReference type="Proteomes" id="UP000623129">
    <property type="component" value="Unassembled WGS sequence"/>
</dbReference>
<dbReference type="PANTHER" id="PTHR15486:SF70">
    <property type="entry name" value="GLYCEROL-3-PHOSPHATE ACYLTRANSFERASE 8-RELATED"/>
    <property type="match status" value="1"/>
</dbReference>
<protein>
    <submittedName>
        <fullName evidence="8">Putative glycerol-3-phosphate acyltransferase 8</fullName>
    </submittedName>
</protein>
<organism evidence="8 9">
    <name type="scientific">Carex littledalei</name>
    <dbReference type="NCBI Taxonomy" id="544730"/>
    <lineage>
        <taxon>Eukaryota</taxon>
        <taxon>Viridiplantae</taxon>
        <taxon>Streptophyta</taxon>
        <taxon>Embryophyta</taxon>
        <taxon>Tracheophyta</taxon>
        <taxon>Spermatophyta</taxon>
        <taxon>Magnoliopsida</taxon>
        <taxon>Liliopsida</taxon>
        <taxon>Poales</taxon>
        <taxon>Cyperaceae</taxon>
        <taxon>Cyperoideae</taxon>
        <taxon>Cariceae</taxon>
        <taxon>Carex</taxon>
        <taxon>Carex subgen. Euthyceras</taxon>
    </lineage>
</organism>
<comment type="similarity">
    <text evidence="2">Belongs to the GPAT/DAPAT family.</text>
</comment>
<gene>
    <name evidence="8" type="ORF">FCM35_KLT21552</name>
</gene>
<accession>A0A833VTU5</accession>
<keyword evidence="8" id="KW-0012">Acyltransferase</keyword>
<dbReference type="SUPFAM" id="SSF56784">
    <property type="entry name" value="HAD-like"/>
    <property type="match status" value="1"/>
</dbReference>
<sequence length="235" mass="26132">MNRFSLITSLPPNRRRYDTAAADLDGTLLTTNSSFKYFVCLSREAGSRFRTGLLYLVAPAVYITYKFLSESAGIKILIYISLAGLKEEKVRQVAERVLTSMYAAHVRRDSWELFTEGMGRREVVTANPTVMVRDFAQRYLGAGCLGTRLVVNDKTGKYTGRVEGCVLVGPRKKEAVEQAFGTDQKPDLGLGDRETDHDFMALCQDAYMVPANKKAPRVSEAEQLARVEAAAQQSN</sequence>
<evidence type="ECO:0000259" key="7">
    <source>
        <dbReference type="Pfam" id="PF23270"/>
    </source>
</evidence>
<comment type="subcellular location">
    <subcellularLocation>
        <location evidence="1">Membrane</location>
    </subcellularLocation>
</comment>
<dbReference type="Gene3D" id="3.40.50.1000">
    <property type="entry name" value="HAD superfamily/HAD-like"/>
    <property type="match status" value="1"/>
</dbReference>
<keyword evidence="6" id="KW-0472">Membrane</keyword>
<dbReference type="EMBL" id="SWLB01000009">
    <property type="protein sequence ID" value="KAF3334948.1"/>
    <property type="molecule type" value="Genomic_DNA"/>
</dbReference>
<name>A0A833VTU5_9POAL</name>
<reference evidence="8" key="1">
    <citation type="submission" date="2020-01" db="EMBL/GenBank/DDBJ databases">
        <title>Genome sequence of Kobresia littledalei, the first chromosome-level genome in the family Cyperaceae.</title>
        <authorList>
            <person name="Qu G."/>
        </authorList>
    </citation>
    <scope>NUCLEOTIDE SEQUENCE</scope>
    <source>
        <strain evidence="8">C.B.Clarke</strain>
        <tissue evidence="8">Leaf</tissue>
    </source>
</reference>
<evidence type="ECO:0000256" key="3">
    <source>
        <dbReference type="ARBA" id="ARBA00022679"/>
    </source>
</evidence>
<evidence type="ECO:0000256" key="1">
    <source>
        <dbReference type="ARBA" id="ARBA00004370"/>
    </source>
</evidence>
<dbReference type="Gene3D" id="1.20.1440.100">
    <property type="entry name" value="SG protein - dephosphorylation function"/>
    <property type="match status" value="1"/>
</dbReference>
<dbReference type="InterPro" id="IPR023214">
    <property type="entry name" value="HAD_sf"/>
</dbReference>
<dbReference type="OrthoDB" id="786213at2759"/>
<comment type="caution">
    <text evidence="8">The sequence shown here is derived from an EMBL/GenBank/DDBJ whole genome shotgun (WGS) entry which is preliminary data.</text>
</comment>
<dbReference type="Pfam" id="PF23270">
    <property type="entry name" value="HAD_RAM2_N"/>
    <property type="match status" value="1"/>
</dbReference>
<keyword evidence="5" id="KW-1133">Transmembrane helix</keyword>
<dbReference type="InterPro" id="IPR036412">
    <property type="entry name" value="HAD-like_sf"/>
</dbReference>
<evidence type="ECO:0000313" key="9">
    <source>
        <dbReference type="Proteomes" id="UP000623129"/>
    </source>
</evidence>
<keyword evidence="4" id="KW-0812">Transmembrane</keyword>
<evidence type="ECO:0000313" key="8">
    <source>
        <dbReference type="EMBL" id="KAF3334948.1"/>
    </source>
</evidence>